<dbReference type="InterPro" id="IPR018528">
    <property type="entry name" value="Preph_deHydtase_CS"/>
</dbReference>
<dbReference type="UniPathway" id="UPA00121">
    <property type="reaction ID" value="UER00345"/>
</dbReference>
<dbReference type="PANTHER" id="PTHR21022:SF19">
    <property type="entry name" value="PREPHENATE DEHYDRATASE-RELATED"/>
    <property type="match status" value="1"/>
</dbReference>
<dbReference type="GO" id="GO:0009094">
    <property type="term" value="P:L-phenylalanine biosynthetic process"/>
    <property type="evidence" value="ECO:0007669"/>
    <property type="project" value="UniProtKB-UniPathway"/>
</dbReference>
<evidence type="ECO:0000256" key="2">
    <source>
        <dbReference type="ARBA" id="ARBA00013147"/>
    </source>
</evidence>
<name>A0A1H6SBB5_9GAMM</name>
<dbReference type="Gene3D" id="3.30.70.260">
    <property type="match status" value="1"/>
</dbReference>
<dbReference type="NCBIfam" id="NF008866">
    <property type="entry name" value="PRK11899.1"/>
    <property type="match status" value="1"/>
</dbReference>
<dbReference type="PROSITE" id="PS51671">
    <property type="entry name" value="ACT"/>
    <property type="match status" value="1"/>
</dbReference>
<protein>
    <recommendedName>
        <fullName evidence="2">prephenate dehydratase</fullName>
        <ecNumber evidence="2">4.2.1.51</ecNumber>
    </recommendedName>
</protein>
<dbReference type="RefSeq" id="WP_093309244.1">
    <property type="nucleotide sequence ID" value="NZ_FNYH01000005.1"/>
</dbReference>
<dbReference type="Proteomes" id="UP000242999">
    <property type="component" value="Unassembled WGS sequence"/>
</dbReference>
<keyword evidence="6" id="KW-0456">Lyase</keyword>
<feature type="site" description="Essential for prephenate dehydratase activity" evidence="8">
    <location>
        <position position="181"/>
    </location>
</feature>
<dbReference type="CDD" id="cd13631">
    <property type="entry name" value="PBP2_Ct-PDT_like"/>
    <property type="match status" value="1"/>
</dbReference>
<dbReference type="SUPFAM" id="SSF55021">
    <property type="entry name" value="ACT-like"/>
    <property type="match status" value="1"/>
</dbReference>
<feature type="domain" description="ACT" evidence="10">
    <location>
        <begin position="204"/>
        <end position="279"/>
    </location>
</feature>
<gene>
    <name evidence="11" type="ORF">SAMN05421831_105132</name>
</gene>
<evidence type="ECO:0000256" key="6">
    <source>
        <dbReference type="ARBA" id="ARBA00023239"/>
    </source>
</evidence>
<dbReference type="InterPro" id="IPR045865">
    <property type="entry name" value="ACT-like_dom_sf"/>
</dbReference>
<sequence length="290" mass="31924">MSSTDQAKVSPQIIAYQGHEGAYSHLACRNVFPEAQALAYPSFEQAMQAVVKQEAQVAMIPIENSTAGRVEEIYRALPKAGLFIIGEYFQPIHHCLLALPEANPTEIHTVASHPQALAQCARHIQALGLVAEAASDTAGAAKALAQANNLHQAAIASSIAAELYGLKILESQFQDEDTNTTRFVILANCPIELTYQVKTPYLTSLLFKVRNLPAALYKSLGGFATNGINMVKLESYMDRRTFTATEFYLEVEAHPQDPAMQRALEELGFFAEDVRLLGSYHPHILRYQYA</sequence>
<proteinExistence type="predicted"/>
<dbReference type="PROSITE" id="PS00857">
    <property type="entry name" value="PREPHENATE_DEHYDR_1"/>
    <property type="match status" value="1"/>
</dbReference>
<dbReference type="InterPro" id="IPR002912">
    <property type="entry name" value="ACT_dom"/>
</dbReference>
<feature type="domain" description="Prephenate dehydratase" evidence="9">
    <location>
        <begin position="13"/>
        <end position="188"/>
    </location>
</feature>
<reference evidence="12" key="1">
    <citation type="submission" date="2016-10" db="EMBL/GenBank/DDBJ databases">
        <authorList>
            <person name="Varghese N."/>
            <person name="Submissions S."/>
        </authorList>
    </citation>
    <scope>NUCLEOTIDE SEQUENCE [LARGE SCALE GENOMIC DNA]</scope>
    <source>
        <strain evidence="12">DSM 7165</strain>
    </source>
</reference>
<dbReference type="PIRSF" id="PIRSF001500">
    <property type="entry name" value="Chor_mut_pdt_Ppr"/>
    <property type="match status" value="1"/>
</dbReference>
<dbReference type="Gene3D" id="3.40.190.10">
    <property type="entry name" value="Periplasmic binding protein-like II"/>
    <property type="match status" value="2"/>
</dbReference>
<evidence type="ECO:0000313" key="12">
    <source>
        <dbReference type="Proteomes" id="UP000242999"/>
    </source>
</evidence>
<dbReference type="OrthoDB" id="9802281at2"/>
<dbReference type="AlphaFoldDB" id="A0A1H6SBB5"/>
<evidence type="ECO:0000256" key="8">
    <source>
        <dbReference type="PIRSR" id="PIRSR001500-2"/>
    </source>
</evidence>
<organism evidence="11 12">
    <name type="scientific">Allopseudospirillum japonicum</name>
    <dbReference type="NCBI Taxonomy" id="64971"/>
    <lineage>
        <taxon>Bacteria</taxon>
        <taxon>Pseudomonadati</taxon>
        <taxon>Pseudomonadota</taxon>
        <taxon>Gammaproteobacteria</taxon>
        <taxon>Oceanospirillales</taxon>
        <taxon>Oceanospirillaceae</taxon>
        <taxon>Allopseudospirillum</taxon>
    </lineage>
</organism>
<evidence type="ECO:0000313" key="11">
    <source>
        <dbReference type="EMBL" id="SEI61310.1"/>
    </source>
</evidence>
<comment type="catalytic activity">
    <reaction evidence="7">
        <text>prephenate + H(+) = 3-phenylpyruvate + CO2 + H2O</text>
        <dbReference type="Rhea" id="RHEA:21648"/>
        <dbReference type="ChEBI" id="CHEBI:15377"/>
        <dbReference type="ChEBI" id="CHEBI:15378"/>
        <dbReference type="ChEBI" id="CHEBI:16526"/>
        <dbReference type="ChEBI" id="CHEBI:18005"/>
        <dbReference type="ChEBI" id="CHEBI:29934"/>
        <dbReference type="EC" id="4.2.1.51"/>
    </reaction>
</comment>
<evidence type="ECO:0000259" key="10">
    <source>
        <dbReference type="PROSITE" id="PS51671"/>
    </source>
</evidence>
<dbReference type="InterPro" id="IPR001086">
    <property type="entry name" value="Preph_deHydtase"/>
</dbReference>
<keyword evidence="5" id="KW-0584">Phenylalanine biosynthesis</keyword>
<accession>A0A1H6SBB5</accession>
<evidence type="ECO:0000256" key="1">
    <source>
        <dbReference type="ARBA" id="ARBA00004741"/>
    </source>
</evidence>
<dbReference type="GO" id="GO:0004664">
    <property type="term" value="F:prephenate dehydratase activity"/>
    <property type="evidence" value="ECO:0007669"/>
    <property type="project" value="UniProtKB-EC"/>
</dbReference>
<dbReference type="InterPro" id="IPR008242">
    <property type="entry name" value="Chor_mutase/pphenate_deHydtase"/>
</dbReference>
<dbReference type="EMBL" id="FNYH01000005">
    <property type="protein sequence ID" value="SEI61310.1"/>
    <property type="molecule type" value="Genomic_DNA"/>
</dbReference>
<keyword evidence="3" id="KW-0028">Amino-acid biosynthesis</keyword>
<dbReference type="GO" id="GO:0005737">
    <property type="term" value="C:cytoplasm"/>
    <property type="evidence" value="ECO:0007669"/>
    <property type="project" value="TreeGrafter"/>
</dbReference>
<dbReference type="SUPFAM" id="SSF53850">
    <property type="entry name" value="Periplasmic binding protein-like II"/>
    <property type="match status" value="1"/>
</dbReference>
<dbReference type="STRING" id="64971.SAMN05421831_105132"/>
<evidence type="ECO:0000256" key="5">
    <source>
        <dbReference type="ARBA" id="ARBA00023222"/>
    </source>
</evidence>
<evidence type="ECO:0000256" key="3">
    <source>
        <dbReference type="ARBA" id="ARBA00022605"/>
    </source>
</evidence>
<keyword evidence="4" id="KW-0057">Aromatic amino acid biosynthesis</keyword>
<keyword evidence="12" id="KW-1185">Reference proteome</keyword>
<evidence type="ECO:0000256" key="4">
    <source>
        <dbReference type="ARBA" id="ARBA00023141"/>
    </source>
</evidence>
<evidence type="ECO:0000259" key="9">
    <source>
        <dbReference type="PROSITE" id="PS51171"/>
    </source>
</evidence>
<dbReference type="Pfam" id="PF00800">
    <property type="entry name" value="PDT"/>
    <property type="match status" value="1"/>
</dbReference>
<dbReference type="EC" id="4.2.1.51" evidence="2"/>
<dbReference type="PANTHER" id="PTHR21022">
    <property type="entry name" value="PREPHENATE DEHYDRATASE P PROTEIN"/>
    <property type="match status" value="1"/>
</dbReference>
<evidence type="ECO:0000256" key="7">
    <source>
        <dbReference type="ARBA" id="ARBA00047848"/>
    </source>
</evidence>
<comment type="pathway">
    <text evidence="1">Amino-acid biosynthesis; L-phenylalanine biosynthesis; phenylpyruvate from prephenate: step 1/1.</text>
</comment>
<dbReference type="CDD" id="cd04905">
    <property type="entry name" value="ACT_CM-PDT"/>
    <property type="match status" value="1"/>
</dbReference>
<dbReference type="PROSITE" id="PS51171">
    <property type="entry name" value="PREPHENATE_DEHYDR_3"/>
    <property type="match status" value="1"/>
</dbReference>